<dbReference type="Pfam" id="PF04397">
    <property type="entry name" value="LytTR"/>
    <property type="match status" value="1"/>
</dbReference>
<comment type="caution">
    <text evidence="2">The sequence shown here is derived from an EMBL/GenBank/DDBJ whole genome shotgun (WGS) entry which is preliminary data.</text>
</comment>
<accession>A0AAW4MTQ3</accession>
<evidence type="ECO:0000313" key="3">
    <source>
        <dbReference type="EMBL" id="MBV3391978.1"/>
    </source>
</evidence>
<dbReference type="Proteomes" id="UP001197492">
    <property type="component" value="Unassembled WGS sequence"/>
</dbReference>
<dbReference type="SMART" id="SM00850">
    <property type="entry name" value="LytTR"/>
    <property type="match status" value="1"/>
</dbReference>
<name>A0AAW4MTQ3_9FIRM</name>
<evidence type="ECO:0000259" key="1">
    <source>
        <dbReference type="PROSITE" id="PS50930"/>
    </source>
</evidence>
<dbReference type="EMBL" id="JAHOEF010000006">
    <property type="protein sequence ID" value="MBV3381953.1"/>
    <property type="molecule type" value="Genomic_DNA"/>
</dbReference>
<sequence>MIISIVHSNSHIIKRITNILDYHLHHPYTISNTLIPADLYFTDTLEDIPRIRNINKKAFIVIVTNHPLGPETVIYQPFYYIFEDSLEKDIPFILFTFFHSRDYYHFKYNYQDISIPINHIIYIHTHEHLTTIYTKEKNYHLYKPLKVILKEIGSKQIVQINKNTCINTRYITNINQLDIYLNQKIFKLGYKYKNTFFEALKKKSEDF</sequence>
<keyword evidence="5" id="KW-1185">Reference proteome</keyword>
<gene>
    <name evidence="2" type="ORF">KSV97_01670</name>
    <name evidence="3" type="ORF">KSW06_01685</name>
</gene>
<dbReference type="RefSeq" id="WP_217747020.1">
    <property type="nucleotide sequence ID" value="NZ_JAHOEB010000006.1"/>
</dbReference>
<evidence type="ECO:0000313" key="5">
    <source>
        <dbReference type="Proteomes" id="UP001197492"/>
    </source>
</evidence>
<evidence type="ECO:0000313" key="4">
    <source>
        <dbReference type="Proteomes" id="UP001196408"/>
    </source>
</evidence>
<organism evidence="2 4">
    <name type="scientific">Catenibacterium mitsuokai</name>
    <dbReference type="NCBI Taxonomy" id="100886"/>
    <lineage>
        <taxon>Bacteria</taxon>
        <taxon>Bacillati</taxon>
        <taxon>Bacillota</taxon>
        <taxon>Erysipelotrichia</taxon>
        <taxon>Erysipelotrichales</taxon>
        <taxon>Coprobacillaceae</taxon>
        <taxon>Catenibacterium</taxon>
    </lineage>
</organism>
<dbReference type="InterPro" id="IPR007492">
    <property type="entry name" value="LytTR_DNA-bd_dom"/>
</dbReference>
<dbReference type="PROSITE" id="PS50930">
    <property type="entry name" value="HTH_LYTTR"/>
    <property type="match status" value="1"/>
</dbReference>
<protein>
    <submittedName>
        <fullName evidence="2">LytTR family transcriptional regulator DNA-binding domain-containing protein</fullName>
    </submittedName>
</protein>
<dbReference type="AlphaFoldDB" id="A0AAW4MTQ3"/>
<feature type="domain" description="HTH LytTR-type" evidence="1">
    <location>
        <begin position="106"/>
        <end position="174"/>
    </location>
</feature>
<dbReference type="GeneID" id="301322698"/>
<dbReference type="GO" id="GO:0003677">
    <property type="term" value="F:DNA binding"/>
    <property type="evidence" value="ECO:0007669"/>
    <property type="project" value="UniProtKB-KW"/>
</dbReference>
<proteinExistence type="predicted"/>
<keyword evidence="2" id="KW-0238">DNA-binding</keyword>
<dbReference type="Proteomes" id="UP001196408">
    <property type="component" value="Unassembled WGS sequence"/>
</dbReference>
<reference evidence="2 5" key="1">
    <citation type="submission" date="2021-06" db="EMBL/GenBank/DDBJ databases">
        <title>Collection of gut derived symbiotic bacterial strains cultured from healthy donors.</title>
        <authorList>
            <person name="Lin H."/>
            <person name="Littmann E."/>
            <person name="Pamer E.G."/>
        </authorList>
    </citation>
    <scope>NUCLEOTIDE SEQUENCE</scope>
    <source>
        <strain evidence="3 5">MSK.21.70</strain>
        <strain evidence="2">MSK.21.82</strain>
    </source>
</reference>
<dbReference type="EMBL" id="JAHOEL010000006">
    <property type="protein sequence ID" value="MBV3391978.1"/>
    <property type="molecule type" value="Genomic_DNA"/>
</dbReference>
<evidence type="ECO:0000313" key="2">
    <source>
        <dbReference type="EMBL" id="MBV3381953.1"/>
    </source>
</evidence>